<evidence type="ECO:0000256" key="6">
    <source>
        <dbReference type="ARBA" id="ARBA00023014"/>
    </source>
</evidence>
<proteinExistence type="inferred from homology"/>
<evidence type="ECO:0000256" key="8">
    <source>
        <dbReference type="HAMAP-Rule" id="MF_00917"/>
    </source>
</evidence>
<keyword evidence="1 8" id="KW-0004">4Fe-4S</keyword>
<dbReference type="InterPro" id="IPR024924">
    <property type="entry name" value="7-CO-7-deazaguanine_synth-like"/>
</dbReference>
<feature type="binding site" evidence="8">
    <location>
        <position position="27"/>
    </location>
    <ligand>
        <name>substrate</name>
    </ligand>
</feature>
<comment type="cofactor">
    <cofactor evidence="8">
        <name>[4Fe-4S] cluster</name>
        <dbReference type="ChEBI" id="CHEBI:49883"/>
    </cofactor>
    <text evidence="8">Binds 1 [4Fe-4S] cluster. The cluster is coordinated with 3 cysteines and an exchangeable S-adenosyl-L-methionine.</text>
</comment>
<feature type="binding site" evidence="8">
    <location>
        <begin position="12"/>
        <end position="14"/>
    </location>
    <ligand>
        <name>substrate</name>
    </ligand>
</feature>
<keyword evidence="8" id="KW-0671">Queuosine biosynthesis</keyword>
<dbReference type="SUPFAM" id="SSF102114">
    <property type="entry name" value="Radical SAM enzymes"/>
    <property type="match status" value="1"/>
</dbReference>
<dbReference type="PANTHER" id="PTHR42836:SF1">
    <property type="entry name" value="7-CARBOXY-7-DEAZAGUANINE SYNTHASE"/>
    <property type="match status" value="1"/>
</dbReference>
<feature type="binding site" evidence="8">
    <location>
        <position position="38"/>
    </location>
    <ligand>
        <name>[4Fe-4S] cluster</name>
        <dbReference type="ChEBI" id="CHEBI:49883"/>
        <note>4Fe-4S-S-AdoMet</note>
    </ligand>
</feature>
<feature type="binding site" evidence="8">
    <location>
        <position position="75"/>
    </location>
    <ligand>
        <name>S-adenosyl-L-methionine</name>
        <dbReference type="ChEBI" id="CHEBI:59789"/>
    </ligand>
</feature>
<evidence type="ECO:0000313" key="11">
    <source>
        <dbReference type="Proteomes" id="UP000294902"/>
    </source>
</evidence>
<feature type="binding site" evidence="8">
    <location>
        <position position="35"/>
    </location>
    <ligand>
        <name>[4Fe-4S] cluster</name>
        <dbReference type="ChEBI" id="CHEBI:49883"/>
        <note>4Fe-4S-S-AdoMet</note>
    </ligand>
</feature>
<protein>
    <recommendedName>
        <fullName evidence="8">7-carboxy-7-deazaguanine synthase</fullName>
        <shortName evidence="8">CDG synthase</shortName>
        <ecNumber evidence="8">4.3.99.3</ecNumber>
    </recommendedName>
    <alternativeName>
        <fullName evidence="8">Queuosine biosynthesis protein QueE</fullName>
    </alternativeName>
</protein>
<keyword evidence="2 8" id="KW-0949">S-adenosyl-L-methionine</keyword>
<feature type="binding site" evidence="8">
    <location>
        <position position="73"/>
    </location>
    <ligand>
        <name>substrate</name>
    </ligand>
</feature>
<dbReference type="EC" id="4.3.99.3" evidence="8"/>
<comment type="function">
    <text evidence="8">Catalyzes the complex heterocyclic radical-mediated conversion of 6-carboxy-5,6,7,8-tetrahydropterin (CPH4) to 7-carboxy-7-deazaguanine (CDG), a step common to the biosynthetic pathways of all 7-deazapurine-containing compounds.</text>
</comment>
<comment type="caution">
    <text evidence="8">Lacks conserved residue(s) required for the propagation of feature annotation.</text>
</comment>
<comment type="pathway">
    <text evidence="8">Purine metabolism; 7-cyano-7-deazaguanine biosynthesis.</text>
</comment>
<feature type="binding site" evidence="8">
    <location>
        <position position="31"/>
    </location>
    <ligand>
        <name>[4Fe-4S] cluster</name>
        <dbReference type="ChEBI" id="CHEBI:49883"/>
        <note>4Fe-4S-S-AdoMet</note>
    </ligand>
</feature>
<evidence type="ECO:0000256" key="1">
    <source>
        <dbReference type="ARBA" id="ARBA00022485"/>
    </source>
</evidence>
<dbReference type="Proteomes" id="UP000294902">
    <property type="component" value="Unassembled WGS sequence"/>
</dbReference>
<name>A0A4R3MQG3_9FIRM</name>
<keyword evidence="3 8" id="KW-0479">Metal-binding</keyword>
<dbReference type="InterPro" id="IPR058240">
    <property type="entry name" value="rSAM_sf"/>
</dbReference>
<feature type="binding site" evidence="8">
    <location>
        <position position="40"/>
    </location>
    <ligand>
        <name>Mg(2+)</name>
        <dbReference type="ChEBI" id="CHEBI:18420"/>
    </ligand>
</feature>
<dbReference type="GO" id="GO:1904047">
    <property type="term" value="F:S-adenosyl-L-methionine binding"/>
    <property type="evidence" value="ECO:0007669"/>
    <property type="project" value="UniProtKB-UniRule"/>
</dbReference>
<keyword evidence="7 8" id="KW-0456">Lyase</keyword>
<dbReference type="PANTHER" id="PTHR42836">
    <property type="entry name" value="7-CARBOXY-7-DEAZAGUANINE SYNTHASE"/>
    <property type="match status" value="1"/>
</dbReference>
<dbReference type="Pfam" id="PF04055">
    <property type="entry name" value="Radical_SAM"/>
    <property type="match status" value="1"/>
</dbReference>
<keyword evidence="11" id="KW-1185">Reference proteome</keyword>
<evidence type="ECO:0000256" key="2">
    <source>
        <dbReference type="ARBA" id="ARBA00022691"/>
    </source>
</evidence>
<dbReference type="GO" id="GO:0016840">
    <property type="term" value="F:carbon-nitrogen lyase activity"/>
    <property type="evidence" value="ECO:0007669"/>
    <property type="project" value="UniProtKB-UniRule"/>
</dbReference>
<evidence type="ECO:0000313" key="10">
    <source>
        <dbReference type="EMBL" id="TCT15411.1"/>
    </source>
</evidence>
<keyword evidence="4 8" id="KW-0460">Magnesium</keyword>
<dbReference type="SFLD" id="SFLDS00029">
    <property type="entry name" value="Radical_SAM"/>
    <property type="match status" value="1"/>
</dbReference>
<dbReference type="GO" id="GO:0051539">
    <property type="term" value="F:4 iron, 4 sulfur cluster binding"/>
    <property type="evidence" value="ECO:0007669"/>
    <property type="project" value="UniProtKB-UniRule"/>
</dbReference>
<evidence type="ECO:0000256" key="4">
    <source>
        <dbReference type="ARBA" id="ARBA00022842"/>
    </source>
</evidence>
<dbReference type="InterPro" id="IPR023868">
    <property type="entry name" value="7-CO-7-deazaGua_synth_put_Clo"/>
</dbReference>
<dbReference type="InterPro" id="IPR013785">
    <property type="entry name" value="Aldolase_TIM"/>
</dbReference>
<comment type="caution">
    <text evidence="10">The sequence shown here is derived from an EMBL/GenBank/DDBJ whole genome shotgun (WGS) entry which is preliminary data.</text>
</comment>
<evidence type="ECO:0000259" key="9">
    <source>
        <dbReference type="PROSITE" id="PS51918"/>
    </source>
</evidence>
<dbReference type="CDD" id="cd01335">
    <property type="entry name" value="Radical_SAM"/>
    <property type="match status" value="1"/>
</dbReference>
<dbReference type="EMBL" id="SMAL01000003">
    <property type="protein sequence ID" value="TCT15411.1"/>
    <property type="molecule type" value="Genomic_DNA"/>
</dbReference>
<dbReference type="AlphaFoldDB" id="A0A4R3MQG3"/>
<dbReference type="UniPathway" id="UPA00391"/>
<dbReference type="GO" id="GO:0008616">
    <property type="term" value="P:tRNA queuosine(34) biosynthetic process"/>
    <property type="evidence" value="ECO:0007669"/>
    <property type="project" value="UniProtKB-UniRule"/>
</dbReference>
<dbReference type="RefSeq" id="WP_132251080.1">
    <property type="nucleotide sequence ID" value="NZ_SMAL01000003.1"/>
</dbReference>
<comment type="cofactor">
    <cofactor evidence="8">
        <name>S-adenosyl-L-methionine</name>
        <dbReference type="ChEBI" id="CHEBI:59789"/>
    </cofactor>
    <text evidence="8">Binds 1 S-adenosyl-L-methionine per subunit.</text>
</comment>
<dbReference type="GO" id="GO:0000287">
    <property type="term" value="F:magnesium ion binding"/>
    <property type="evidence" value="ECO:0007669"/>
    <property type="project" value="UniProtKB-UniRule"/>
</dbReference>
<dbReference type="HAMAP" id="MF_00917">
    <property type="entry name" value="QueE"/>
    <property type="match status" value="1"/>
</dbReference>
<evidence type="ECO:0000256" key="3">
    <source>
        <dbReference type="ARBA" id="ARBA00022723"/>
    </source>
</evidence>
<dbReference type="NCBIfam" id="TIGR03963">
    <property type="entry name" value="rSAM_QueE_Clost"/>
    <property type="match status" value="1"/>
</dbReference>
<evidence type="ECO:0000256" key="5">
    <source>
        <dbReference type="ARBA" id="ARBA00023004"/>
    </source>
</evidence>
<dbReference type="OrthoDB" id="9792276at2"/>
<organism evidence="10 11">
    <name type="scientific">Natranaerovirga pectinivora</name>
    <dbReference type="NCBI Taxonomy" id="682400"/>
    <lineage>
        <taxon>Bacteria</taxon>
        <taxon>Bacillati</taxon>
        <taxon>Bacillota</taxon>
        <taxon>Clostridia</taxon>
        <taxon>Lachnospirales</taxon>
        <taxon>Natranaerovirgaceae</taxon>
        <taxon>Natranaerovirga</taxon>
    </lineage>
</organism>
<comment type="catalytic activity">
    <reaction evidence="8">
        <text>6-carboxy-5,6,7,8-tetrahydropterin + H(+) = 7-carboxy-7-carbaguanine + NH4(+)</text>
        <dbReference type="Rhea" id="RHEA:27974"/>
        <dbReference type="ChEBI" id="CHEBI:15378"/>
        <dbReference type="ChEBI" id="CHEBI:28938"/>
        <dbReference type="ChEBI" id="CHEBI:61032"/>
        <dbReference type="ChEBI" id="CHEBI:61036"/>
        <dbReference type="EC" id="4.3.99.3"/>
    </reaction>
</comment>
<evidence type="ECO:0000256" key="7">
    <source>
        <dbReference type="ARBA" id="ARBA00023239"/>
    </source>
</evidence>
<keyword evidence="5 8" id="KW-0408">Iron</keyword>
<dbReference type="InterPro" id="IPR007197">
    <property type="entry name" value="rSAM"/>
</dbReference>
<comment type="cofactor">
    <cofactor evidence="8">
        <name>Mg(2+)</name>
        <dbReference type="ChEBI" id="CHEBI:18420"/>
    </cofactor>
</comment>
<dbReference type="Gene3D" id="3.20.20.70">
    <property type="entry name" value="Aldolase class I"/>
    <property type="match status" value="1"/>
</dbReference>
<reference evidence="10 11" key="1">
    <citation type="submission" date="2019-03" db="EMBL/GenBank/DDBJ databases">
        <title>Genomic Encyclopedia of Type Strains, Phase IV (KMG-IV): sequencing the most valuable type-strain genomes for metagenomic binning, comparative biology and taxonomic classification.</title>
        <authorList>
            <person name="Goeker M."/>
        </authorList>
    </citation>
    <scope>NUCLEOTIDE SEQUENCE [LARGE SCALE GENOMIC DNA]</scope>
    <source>
        <strain evidence="10 11">DSM 24629</strain>
    </source>
</reference>
<keyword evidence="6 8" id="KW-0411">Iron-sulfur</keyword>
<dbReference type="PROSITE" id="PS51918">
    <property type="entry name" value="RADICAL_SAM"/>
    <property type="match status" value="1"/>
</dbReference>
<sequence>MSYKVVETFVSINGEGRKAGQLAVFIRLAGCNLECSYCDTMWANNTDVKYTEMSSEDIYSYIKSTNIKNITITGGEPLLQDNIIDLLNLLSSDNELSVEIETNGSVPLEPFHKGMDRPPSFTMDYKLGSSKMEGHMELDNLQFLTKYDTLKFVVGNLEDLERARGLINDYDLTNKTNIFLSPVFNVINYEDIVEYMKANHLNDVSLQLQLHKIIWNPDERGV</sequence>
<feature type="binding site" evidence="8">
    <location>
        <begin position="37"/>
        <end position="39"/>
    </location>
    <ligand>
        <name>S-adenosyl-L-methionine</name>
        <dbReference type="ChEBI" id="CHEBI:59789"/>
    </ligand>
</feature>
<accession>A0A4R3MQG3</accession>
<dbReference type="PIRSF" id="PIRSF000370">
    <property type="entry name" value="QueE"/>
    <property type="match status" value="1"/>
</dbReference>
<comment type="similarity">
    <text evidence="8">Belongs to the radical SAM superfamily. 7-carboxy-7-deazaguanine synthase family.</text>
</comment>
<feature type="domain" description="Radical SAM core" evidence="9">
    <location>
        <begin position="18"/>
        <end position="217"/>
    </location>
</feature>
<comment type="subunit">
    <text evidence="8">Homodimer.</text>
</comment>
<gene>
    <name evidence="8" type="primary">queE</name>
    <name evidence="10" type="ORF">EDC18_103116</name>
</gene>